<evidence type="ECO:0000256" key="3">
    <source>
        <dbReference type="ARBA" id="ARBA00022679"/>
    </source>
</evidence>
<dbReference type="PANTHER" id="PTHR33841">
    <property type="entry name" value="DNA METHYLTRANSFERASE YEEA-RELATED"/>
    <property type="match status" value="1"/>
</dbReference>
<dbReference type="STRING" id="645990.SAMN00120144_1971"/>
<proteinExistence type="predicted"/>
<evidence type="ECO:0000259" key="10">
    <source>
        <dbReference type="Pfam" id="PF25120"/>
    </source>
</evidence>
<dbReference type="InterPro" id="IPR056716">
    <property type="entry name" value="DUF7814"/>
</dbReference>
<comment type="catalytic activity">
    <reaction evidence="7">
        <text>a 2'-deoxyadenosine in DNA + S-adenosyl-L-methionine = an N(6)-methyl-2'-deoxyadenosine in DNA + S-adenosyl-L-homocysteine + H(+)</text>
        <dbReference type="Rhea" id="RHEA:15197"/>
        <dbReference type="Rhea" id="RHEA-COMP:12418"/>
        <dbReference type="Rhea" id="RHEA-COMP:12419"/>
        <dbReference type="ChEBI" id="CHEBI:15378"/>
        <dbReference type="ChEBI" id="CHEBI:57856"/>
        <dbReference type="ChEBI" id="CHEBI:59789"/>
        <dbReference type="ChEBI" id="CHEBI:90615"/>
        <dbReference type="ChEBI" id="CHEBI:90616"/>
        <dbReference type="EC" id="2.1.1.72"/>
    </reaction>
</comment>
<dbReference type="RefSeq" id="WP_084447724.1">
    <property type="nucleotide sequence ID" value="NZ_FWWW01000100.1"/>
</dbReference>
<dbReference type="GO" id="GO:0009007">
    <property type="term" value="F:site-specific DNA-methyltransferase (adenine-specific) activity"/>
    <property type="evidence" value="ECO:0007669"/>
    <property type="project" value="UniProtKB-EC"/>
</dbReference>
<dbReference type="EMBL" id="FWWW01000100">
    <property type="protein sequence ID" value="SMC00357.1"/>
    <property type="molecule type" value="Genomic_DNA"/>
</dbReference>
<dbReference type="InterPro" id="IPR002052">
    <property type="entry name" value="DNA_methylase_N6_adenine_CS"/>
</dbReference>
<evidence type="ECO:0000256" key="6">
    <source>
        <dbReference type="ARBA" id="ARBA00023125"/>
    </source>
</evidence>
<dbReference type="PANTHER" id="PTHR33841:SF1">
    <property type="entry name" value="DNA METHYLTRANSFERASE A"/>
    <property type="match status" value="1"/>
</dbReference>
<organism evidence="11 12">
    <name type="scientific">Hymenobacter roseosalivarius DSM 11622</name>
    <dbReference type="NCBI Taxonomy" id="645990"/>
    <lineage>
        <taxon>Bacteria</taxon>
        <taxon>Pseudomonadati</taxon>
        <taxon>Bacteroidota</taxon>
        <taxon>Cytophagia</taxon>
        <taxon>Cytophagales</taxon>
        <taxon>Hymenobacteraceae</taxon>
        <taxon>Hymenobacter</taxon>
    </lineage>
</organism>
<evidence type="ECO:0000259" key="9">
    <source>
        <dbReference type="Pfam" id="PF12950"/>
    </source>
</evidence>
<dbReference type="GO" id="GO:0009307">
    <property type="term" value="P:DNA restriction-modification system"/>
    <property type="evidence" value="ECO:0007669"/>
    <property type="project" value="UniProtKB-KW"/>
</dbReference>
<dbReference type="InterPro" id="IPR011639">
    <property type="entry name" value="MethylTrfase_TaqI-like_dom"/>
</dbReference>
<dbReference type="InterPro" id="IPR025931">
    <property type="entry name" value="TaqI_C"/>
</dbReference>
<dbReference type="OrthoDB" id="32195at2"/>
<evidence type="ECO:0000256" key="1">
    <source>
        <dbReference type="ARBA" id="ARBA00011900"/>
    </source>
</evidence>
<dbReference type="Pfam" id="PF12950">
    <property type="entry name" value="TaqI_C"/>
    <property type="match status" value="1"/>
</dbReference>
<feature type="domain" description="Type II methyltransferase M.TaqI-like" evidence="8">
    <location>
        <begin position="393"/>
        <end position="688"/>
    </location>
</feature>
<dbReference type="PRINTS" id="PR00507">
    <property type="entry name" value="N12N6MTFRASE"/>
</dbReference>
<dbReference type="InterPro" id="IPR029063">
    <property type="entry name" value="SAM-dependent_MTases_sf"/>
</dbReference>
<evidence type="ECO:0000313" key="12">
    <source>
        <dbReference type="Proteomes" id="UP000192266"/>
    </source>
</evidence>
<dbReference type="InterPro" id="IPR050953">
    <property type="entry name" value="N4_N6_ade-DNA_methylase"/>
</dbReference>
<evidence type="ECO:0000256" key="7">
    <source>
        <dbReference type="ARBA" id="ARBA00047942"/>
    </source>
</evidence>
<dbReference type="EC" id="2.1.1.72" evidence="1"/>
<gene>
    <name evidence="11" type="ORF">SAMN00120144_1971</name>
</gene>
<keyword evidence="4" id="KW-0949">S-adenosyl-L-methionine</keyword>
<sequence>MGLEEVKDKGRKLIQRCAPERRQRGSLLENALVQLRAEDMLRNLPPDELATYGDAPEQQAEGVALALCLTWVSRLLFLKLLEGQLRRYHAPGPEQPFRFLDPAQLKEYDLLNRLFYRILNRPAPEREEPEATLYPHVPYLNSSLFEPSALERLTLRISGLDDMIPLPLLSKGKASRSVLRQEAGGPAPSALTYLLRFLDAYDFASEGSEAVQDDDRPLISAAVLGLIFEKISGYRDGSFYTPGFITMYMCRHTLRRAVVRHFNERYGWHVEAVADLRERLDDDLKKRPEFSAAFNELRVLDPAVGSGHFLVSALNELLAIKSELGLLLDDEGKRLRYRLTVARDELAVTSDEDDTLFEYRATWDAATQTRRVGRDHTRLQSALFREKRHLIEHCLYGVDLNPNSVRICRLRLWIELLKHAYYTPESSYRELETLPNLDLNVRAGNSLISRYPLQADLTEVFRRKDFSLAAYRRAVGGFFSARGREAKQELQDYLQRLKDQFRTDIQRHDPLLKKISRAREDLLRVELDQKPDLFGKSRLTEEDGWARRTTLQLNLDKLEAERQQREQGALYRDAFEWRFEFPEVLSPDGSFRGFDAVLGNPPYIRQEELAPQLKPYLKTHYETSAGTADLYVYFYELGLRLLAPGGELSFITNNKWLRAGYGQALRRYLLQPTLRLQELLDFGDLPVFPEATTYPNILSVQKSPQAATVRVAELTTLGSDLTRFPEVVQAAAADMPTARLSEEAWSLAAPQVQALLEKLRSAGTPLGEYVGGKIYSGIKTGSNEAFVIDAATKDALIAEDPNAAEFIKPFLAGRDIKRYQMPKADKYLIYVPWTFKLDLYPSIKTHLFKHYEILSNRSEVLSGRFAWFALSRYASEYVKDFKKPKIIYQEIATYQSFAYDISGLFSNNKTFIIPEGDHFLLGVMNSSPAWFFINQVASKMAGGAIAMQAPTLTQLPIPAATAEQQAPIVALVKQVLAAKAAAPTANTQPLEQQIDALVAALYGLTPEEVALLAV</sequence>
<name>A0A1W1W408_9BACT</name>
<feature type="domain" description="DUF7814" evidence="10">
    <location>
        <begin position="1"/>
        <end position="219"/>
    </location>
</feature>
<accession>A0A1W1W408</accession>
<dbReference type="PROSITE" id="PS00092">
    <property type="entry name" value="N6_MTASE"/>
    <property type="match status" value="1"/>
</dbReference>
<dbReference type="Pfam" id="PF25120">
    <property type="entry name" value="DUF7814"/>
    <property type="match status" value="1"/>
</dbReference>
<feature type="domain" description="TaqI-like C-terminal specificity" evidence="9">
    <location>
        <begin position="808"/>
        <end position="957"/>
    </location>
</feature>
<dbReference type="AlphaFoldDB" id="A0A1W1W408"/>
<dbReference type="Gene3D" id="3.40.50.150">
    <property type="entry name" value="Vaccinia Virus protein VP39"/>
    <property type="match status" value="1"/>
</dbReference>
<keyword evidence="12" id="KW-1185">Reference proteome</keyword>
<keyword evidence="5" id="KW-0680">Restriction system</keyword>
<dbReference type="Proteomes" id="UP000192266">
    <property type="component" value="Unassembled WGS sequence"/>
</dbReference>
<keyword evidence="3" id="KW-0808">Transferase</keyword>
<dbReference type="GO" id="GO:0032259">
    <property type="term" value="P:methylation"/>
    <property type="evidence" value="ECO:0007669"/>
    <property type="project" value="UniProtKB-KW"/>
</dbReference>
<evidence type="ECO:0000256" key="5">
    <source>
        <dbReference type="ARBA" id="ARBA00022747"/>
    </source>
</evidence>
<dbReference type="SUPFAM" id="SSF53335">
    <property type="entry name" value="S-adenosyl-L-methionine-dependent methyltransferases"/>
    <property type="match status" value="1"/>
</dbReference>
<evidence type="ECO:0000256" key="2">
    <source>
        <dbReference type="ARBA" id="ARBA00022603"/>
    </source>
</evidence>
<evidence type="ECO:0000259" key="8">
    <source>
        <dbReference type="Pfam" id="PF07669"/>
    </source>
</evidence>
<keyword evidence="6" id="KW-0238">DNA-binding</keyword>
<keyword evidence="2" id="KW-0489">Methyltransferase</keyword>
<dbReference type="Pfam" id="PF07669">
    <property type="entry name" value="Eco57I"/>
    <property type="match status" value="1"/>
</dbReference>
<reference evidence="11 12" key="1">
    <citation type="submission" date="2017-04" db="EMBL/GenBank/DDBJ databases">
        <authorList>
            <person name="Afonso C.L."/>
            <person name="Miller P.J."/>
            <person name="Scott M.A."/>
            <person name="Spackman E."/>
            <person name="Goraichik I."/>
            <person name="Dimitrov K.M."/>
            <person name="Suarez D.L."/>
            <person name="Swayne D.E."/>
        </authorList>
    </citation>
    <scope>NUCLEOTIDE SEQUENCE [LARGE SCALE GENOMIC DNA]</scope>
    <source>
        <strain evidence="11 12">DSM 11622</strain>
    </source>
</reference>
<protein>
    <recommendedName>
        <fullName evidence="1">site-specific DNA-methyltransferase (adenine-specific)</fullName>
        <ecNumber evidence="1">2.1.1.72</ecNumber>
    </recommendedName>
</protein>
<dbReference type="GO" id="GO:0003677">
    <property type="term" value="F:DNA binding"/>
    <property type="evidence" value="ECO:0007669"/>
    <property type="project" value="UniProtKB-KW"/>
</dbReference>
<evidence type="ECO:0000256" key="4">
    <source>
        <dbReference type="ARBA" id="ARBA00022691"/>
    </source>
</evidence>
<evidence type="ECO:0000313" key="11">
    <source>
        <dbReference type="EMBL" id="SMC00357.1"/>
    </source>
</evidence>